<gene>
    <name evidence="1" type="ORF">BV898_11375</name>
</gene>
<dbReference type="AlphaFoldDB" id="A0A1W0WGR9"/>
<dbReference type="EMBL" id="MTYJ01000105">
    <property type="protein sequence ID" value="OQV14398.1"/>
    <property type="molecule type" value="Genomic_DNA"/>
</dbReference>
<reference evidence="2" key="1">
    <citation type="submission" date="2017-01" db="EMBL/GenBank/DDBJ databases">
        <title>Comparative genomics of anhydrobiosis in the tardigrade Hypsibius dujardini.</title>
        <authorList>
            <person name="Yoshida Y."/>
            <person name="Koutsovoulos G."/>
            <person name="Laetsch D."/>
            <person name="Stevens L."/>
            <person name="Kumar S."/>
            <person name="Horikawa D."/>
            <person name="Ishino K."/>
            <person name="Komine S."/>
            <person name="Tomita M."/>
            <person name="Blaxter M."/>
            <person name="Arakawa K."/>
        </authorList>
    </citation>
    <scope>NUCLEOTIDE SEQUENCE [LARGE SCALE GENOMIC DNA]</scope>
    <source>
        <strain evidence="2">Z151</strain>
    </source>
</reference>
<keyword evidence="2" id="KW-1185">Reference proteome</keyword>
<protein>
    <submittedName>
        <fullName evidence="1">Uncharacterized protein</fullName>
    </submittedName>
</protein>
<comment type="caution">
    <text evidence="1">The sequence shown here is derived from an EMBL/GenBank/DDBJ whole genome shotgun (WGS) entry which is preliminary data.</text>
</comment>
<dbReference type="Proteomes" id="UP000192578">
    <property type="component" value="Unassembled WGS sequence"/>
</dbReference>
<accession>A0A1W0WGR9</accession>
<proteinExistence type="predicted"/>
<evidence type="ECO:0000313" key="2">
    <source>
        <dbReference type="Proteomes" id="UP000192578"/>
    </source>
</evidence>
<evidence type="ECO:0000313" key="1">
    <source>
        <dbReference type="EMBL" id="OQV14398.1"/>
    </source>
</evidence>
<sequence length="89" mass="10054">MRTENSLKRINELGVLFYGIVLVLRGEAAEFQKALLRDSLHVFPVRWELDFAFLNLFTSDGLLLIPRFVMLHSIQVSLALALLTGNIPA</sequence>
<name>A0A1W0WGR9_HYPEX</name>
<organism evidence="1 2">
    <name type="scientific">Hypsibius exemplaris</name>
    <name type="common">Freshwater tardigrade</name>
    <dbReference type="NCBI Taxonomy" id="2072580"/>
    <lineage>
        <taxon>Eukaryota</taxon>
        <taxon>Metazoa</taxon>
        <taxon>Ecdysozoa</taxon>
        <taxon>Tardigrada</taxon>
        <taxon>Eutardigrada</taxon>
        <taxon>Parachela</taxon>
        <taxon>Hypsibioidea</taxon>
        <taxon>Hypsibiidae</taxon>
        <taxon>Hypsibius</taxon>
    </lineage>
</organism>